<dbReference type="GO" id="GO:0005929">
    <property type="term" value="C:cilium"/>
    <property type="evidence" value="ECO:0007669"/>
    <property type="project" value="UniProtKB-SubCell"/>
</dbReference>
<comment type="subcellular location">
    <subcellularLocation>
        <location evidence="1">Cell projection</location>
        <location evidence="1">Cilium</location>
    </subcellularLocation>
    <subcellularLocation>
        <location evidence="2">Cytoplasm</location>
        <location evidence="2">Cytoskeleton</location>
    </subcellularLocation>
</comment>
<evidence type="ECO:0000256" key="6">
    <source>
        <dbReference type="ARBA" id="ARBA00023273"/>
    </source>
</evidence>
<dbReference type="SUPFAM" id="SSF47473">
    <property type="entry name" value="EF-hand"/>
    <property type="match status" value="1"/>
</dbReference>
<keyword evidence="4" id="KW-0677">Repeat</keyword>
<dbReference type="OrthoDB" id="10255210at2759"/>
<evidence type="ECO:0000256" key="4">
    <source>
        <dbReference type="ARBA" id="ARBA00022737"/>
    </source>
</evidence>
<evidence type="ECO:0000259" key="9">
    <source>
        <dbReference type="PROSITE" id="PS51336"/>
    </source>
</evidence>
<dbReference type="Gene3D" id="2.30.29.170">
    <property type="match status" value="3"/>
</dbReference>
<reference evidence="11" key="1">
    <citation type="submission" date="2015-09" db="EMBL/GenBank/DDBJ databases">
        <authorList>
            <consortium name="Pathogen Informatics"/>
        </authorList>
    </citation>
    <scope>NUCLEOTIDE SEQUENCE [LARGE SCALE GENOMIC DNA]</scope>
    <source>
        <strain evidence="11">Lake Konstanz</strain>
    </source>
</reference>
<keyword evidence="5" id="KW-0206">Cytoskeleton</keyword>
<keyword evidence="6" id="KW-0966">Cell projection</keyword>
<organism evidence="10 11">
    <name type="scientific">Bodo saltans</name>
    <name type="common">Flagellated protozoan</name>
    <dbReference type="NCBI Taxonomy" id="75058"/>
    <lineage>
        <taxon>Eukaryota</taxon>
        <taxon>Discoba</taxon>
        <taxon>Euglenozoa</taxon>
        <taxon>Kinetoplastea</taxon>
        <taxon>Metakinetoplastina</taxon>
        <taxon>Eubodonida</taxon>
        <taxon>Bodonidae</taxon>
        <taxon>Bodo</taxon>
    </lineage>
</organism>
<dbReference type="SMART" id="SM00676">
    <property type="entry name" value="DM10"/>
    <property type="match status" value="3"/>
</dbReference>
<dbReference type="OMA" id="YLALWDD"/>
<dbReference type="VEuPathDB" id="TriTrypDB:BSAL_10950"/>
<keyword evidence="11" id="KW-1185">Reference proteome</keyword>
<evidence type="ECO:0000256" key="8">
    <source>
        <dbReference type="ARBA" id="ARBA00039880"/>
    </source>
</evidence>
<dbReference type="PANTHER" id="PTHR12086">
    <property type="entry name" value="EF-HAND DOMAIN C-TERMINAL CONTAINING PROTEIN"/>
    <property type="match status" value="1"/>
</dbReference>
<dbReference type="InterPro" id="IPR040193">
    <property type="entry name" value="EFHC1/EFHC2/EFHB"/>
</dbReference>
<evidence type="ECO:0000256" key="2">
    <source>
        <dbReference type="ARBA" id="ARBA00004245"/>
    </source>
</evidence>
<dbReference type="PANTHER" id="PTHR12086:SF11">
    <property type="entry name" value="EF-HAND DOMAIN-CONTAINING FAMILY MEMBER C2"/>
    <property type="match status" value="1"/>
</dbReference>
<feature type="domain" description="DM10" evidence="9">
    <location>
        <begin position="238"/>
        <end position="345"/>
    </location>
</feature>
<dbReference type="AlphaFoldDB" id="A0A0S4J8J7"/>
<dbReference type="Gene3D" id="1.10.238.10">
    <property type="entry name" value="EF-hand"/>
    <property type="match status" value="1"/>
</dbReference>
<feature type="domain" description="DM10" evidence="9">
    <location>
        <begin position="418"/>
        <end position="538"/>
    </location>
</feature>
<comment type="function">
    <text evidence="7">Microtubule inner protein (MIP) part of the dynein-decorated doublet microtubules (DMTs) in cilia axoneme, which is required for motile cilia beating.</text>
</comment>
<evidence type="ECO:0000313" key="10">
    <source>
        <dbReference type="EMBL" id="CUG87585.1"/>
    </source>
</evidence>
<name>A0A0S4J8J7_BODSA</name>
<keyword evidence="3" id="KW-0963">Cytoplasm</keyword>
<evidence type="ECO:0000256" key="3">
    <source>
        <dbReference type="ARBA" id="ARBA00022490"/>
    </source>
</evidence>
<protein>
    <recommendedName>
        <fullName evidence="8">EF-hand domain-containing family member C2</fullName>
    </recommendedName>
</protein>
<dbReference type="Pfam" id="PF06565">
    <property type="entry name" value="DM10_dom"/>
    <property type="match status" value="3"/>
</dbReference>
<evidence type="ECO:0000256" key="7">
    <source>
        <dbReference type="ARBA" id="ARBA00035003"/>
    </source>
</evidence>
<dbReference type="Proteomes" id="UP000051952">
    <property type="component" value="Unassembled WGS sequence"/>
</dbReference>
<dbReference type="GO" id="GO:0005856">
    <property type="term" value="C:cytoskeleton"/>
    <property type="evidence" value="ECO:0007669"/>
    <property type="project" value="UniProtKB-SubCell"/>
</dbReference>
<gene>
    <name evidence="10" type="ORF">BSAL_10950</name>
</gene>
<evidence type="ECO:0000256" key="1">
    <source>
        <dbReference type="ARBA" id="ARBA00004138"/>
    </source>
</evidence>
<dbReference type="InterPro" id="IPR006602">
    <property type="entry name" value="DM10_dom"/>
</dbReference>
<dbReference type="EMBL" id="CYKH01001546">
    <property type="protein sequence ID" value="CUG87585.1"/>
    <property type="molecule type" value="Genomic_DNA"/>
</dbReference>
<accession>A0A0S4J8J7</accession>
<dbReference type="PROSITE" id="PS51336">
    <property type="entry name" value="DM10"/>
    <property type="match status" value="3"/>
</dbReference>
<evidence type="ECO:0000256" key="5">
    <source>
        <dbReference type="ARBA" id="ARBA00023212"/>
    </source>
</evidence>
<proteinExistence type="predicted"/>
<dbReference type="InterPro" id="IPR011992">
    <property type="entry name" value="EF-hand-dom_pair"/>
</dbReference>
<evidence type="ECO:0000313" key="11">
    <source>
        <dbReference type="Proteomes" id="UP000051952"/>
    </source>
</evidence>
<sequence>MKDGGHSFPPPVSQSFWFRCVTFCFICCSLRKCANRLEAPPTFLRQTYRNEWIILLVLRFVPCCNNCYSPTPMHLKLLLWNPPSCKSPQGIIANQPLQVHHYSHSLTQSAASRIILVLFFARSRTIHKNTMTSNRQLPVKSFDFTPFGDNRPLAIGANFHDDPICRSSNKKSHTLGYEKRLEPGYSPHTEYNYTGGPNSNDFSWMYQTASTVVGASNNFSGSSSGRGASSATQGGAAQTELLRFLAYTKEVVPESPSEITRIRRMGIVFHILDNSIAIREAKQVNSGIAQGPVLLRQQVPRDATNTSDILTIDDFQIGEAVSIYNRDYVIVDCDERTRQYLKNVLGRTNVPDMALPWPTEQDTYNATLQRNSIRHPKKSMPSHIMDQKRVVEQLASGIISKHPPDEVRMAQQFHANKINEHLQFAALWDDRKSISGDLRRCAIRYFLENDTVEIIEIRPDNAGREGGCKLLCRQRVAKTEGDEIPFHAATQNTFGLILKDKYLEPTDFTLGQPLRIHKRDYFVYDADSFTRGFLKQKFGVVLPPPVDVTEVLERGKIIPPLQVPPPHDGIGTEEDSLQNWKYLSLKPPRIDLQKRATEDSKVMIFSASLAPPIAPEDKGRKFVVCFYRATDEVEVIECNVRNSGVVGGKFLAKRRHLKVLPDGRKVPYSPADFTVGGNVVIFSRTFTLEEIDERSRRLVAGIPEPITEDRIRQLMIAFKTMLQSKFLRIHEAYRVIAPGGALTIKELVEFFAASSCDISEHEAILLVQYMAPDGDGVVSYDDFIRVMDVPNSYNIDESSMHPRSIKNVKTEARLEFANATVGAAETALTRNLQKQLVDKLNQRRGTLQEVFRLLSGNRPNGKLNRASFSEALREQLHFNVTPKEHLILVNLLFDGREDSAGDVSIKQFHEFIEDSPY</sequence>
<feature type="domain" description="DM10" evidence="9">
    <location>
        <begin position="599"/>
        <end position="703"/>
    </location>
</feature>